<evidence type="ECO:0000256" key="5">
    <source>
        <dbReference type="ARBA" id="ARBA00023157"/>
    </source>
</evidence>
<proteinExistence type="predicted"/>
<dbReference type="OrthoDB" id="5984158at2759"/>
<evidence type="ECO:0000256" key="7">
    <source>
        <dbReference type="ARBA" id="ARBA00023292"/>
    </source>
</evidence>
<dbReference type="HOGENOM" id="CLU_1121052_0_0_1"/>
<name>B0XC88_CULQU</name>
<evidence type="ECO:0000313" key="11">
    <source>
        <dbReference type="EMBL" id="EDS44694.1"/>
    </source>
</evidence>
<keyword evidence="5 8" id="KW-1015">Disulfide bond</keyword>
<sequence length="248" mass="27791">MTGARSHLVFCDSPWWELQGMEMLSAVWMSHGALTTRQPYCTFSSLLDSLVGNDRRNRRRVRCRKVLCPIPRLDQTKIHDKADRPNLSDQDCQTKEQKVNNLGLRQETQTLLKRCGNRAIRMQGGVAANPPRACDCHPIGSSGKTCNHTTGQCPCKDGVTGLTCNRCARGYQQSRSHIAPCIKIPRVISMVHPQNTAPDPQRHDPDEPSYRTDAGRGKIMVACYGKLKMNVLKNTARSIAKFYSNVLK</sequence>
<feature type="compositionally biased region" description="Basic and acidic residues" evidence="9">
    <location>
        <begin position="200"/>
        <end position="213"/>
    </location>
</feature>
<evidence type="ECO:0000256" key="6">
    <source>
        <dbReference type="ARBA" id="ARBA00023180"/>
    </source>
</evidence>
<evidence type="ECO:0000256" key="9">
    <source>
        <dbReference type="SAM" id="MobiDB-lite"/>
    </source>
</evidence>
<feature type="disulfide bond" evidence="8">
    <location>
        <begin position="136"/>
        <end position="153"/>
    </location>
</feature>
<keyword evidence="13" id="KW-1185">Reference proteome</keyword>
<dbReference type="VEuPathDB" id="VectorBase:CQUJHB001365"/>
<keyword evidence="6" id="KW-0325">Glycoprotein</keyword>
<evidence type="ECO:0000256" key="8">
    <source>
        <dbReference type="PROSITE-ProRule" id="PRU00460"/>
    </source>
</evidence>
<dbReference type="GO" id="GO:0009888">
    <property type="term" value="P:tissue development"/>
    <property type="evidence" value="ECO:0007669"/>
    <property type="project" value="TreeGrafter"/>
</dbReference>
<evidence type="ECO:0000259" key="10">
    <source>
        <dbReference type="PROSITE" id="PS50027"/>
    </source>
</evidence>
<dbReference type="Proteomes" id="UP000002320">
    <property type="component" value="Unassembled WGS sequence"/>
</dbReference>
<gene>
    <name evidence="12" type="primary">6050694</name>
    <name evidence="11" type="ORF">CpipJ_CPIJ016788</name>
</gene>
<dbReference type="PROSITE" id="PS01248">
    <property type="entry name" value="EGF_LAM_1"/>
    <property type="match status" value="1"/>
</dbReference>
<dbReference type="Pfam" id="PF00053">
    <property type="entry name" value="EGF_laminin"/>
    <property type="match status" value="1"/>
</dbReference>
<dbReference type="SMART" id="SM00180">
    <property type="entry name" value="EGF_Lam"/>
    <property type="match status" value="1"/>
</dbReference>
<dbReference type="InterPro" id="IPR002049">
    <property type="entry name" value="LE_dom"/>
</dbReference>
<dbReference type="Gene3D" id="2.10.25.10">
    <property type="entry name" value="Laminin"/>
    <property type="match status" value="1"/>
</dbReference>
<keyword evidence="2" id="KW-0964">Secreted</keyword>
<dbReference type="KEGG" id="cqu:CpipJ_CPIJ016788"/>
<evidence type="ECO:0000313" key="12">
    <source>
        <dbReference type="EnsemblMetazoa" id="CPIJ016788-PA"/>
    </source>
</evidence>
<organism>
    <name type="scientific">Culex quinquefasciatus</name>
    <name type="common">Southern house mosquito</name>
    <name type="synonym">Culex pungens</name>
    <dbReference type="NCBI Taxonomy" id="7176"/>
    <lineage>
        <taxon>Eukaryota</taxon>
        <taxon>Metazoa</taxon>
        <taxon>Ecdysozoa</taxon>
        <taxon>Arthropoda</taxon>
        <taxon>Hexapoda</taxon>
        <taxon>Insecta</taxon>
        <taxon>Pterygota</taxon>
        <taxon>Neoptera</taxon>
        <taxon>Endopterygota</taxon>
        <taxon>Diptera</taxon>
        <taxon>Nematocera</taxon>
        <taxon>Culicoidea</taxon>
        <taxon>Culicidae</taxon>
        <taxon>Culicinae</taxon>
        <taxon>Culicini</taxon>
        <taxon>Culex</taxon>
        <taxon>Culex</taxon>
    </lineage>
</organism>
<keyword evidence="7 8" id="KW-0424">Laminin EGF-like domain</keyword>
<dbReference type="InParanoid" id="B0XC88"/>
<feature type="disulfide bond" evidence="8">
    <location>
        <begin position="155"/>
        <end position="164"/>
    </location>
</feature>
<evidence type="ECO:0000256" key="1">
    <source>
        <dbReference type="ARBA" id="ARBA00004613"/>
    </source>
</evidence>
<feature type="disulfide bond" evidence="8">
    <location>
        <begin position="134"/>
        <end position="146"/>
    </location>
</feature>
<dbReference type="GO" id="GO:0009887">
    <property type="term" value="P:animal organ morphogenesis"/>
    <property type="evidence" value="ECO:0007669"/>
    <property type="project" value="TreeGrafter"/>
</dbReference>
<feature type="disulfide bond" evidence="8">
    <location>
        <begin position="167"/>
        <end position="181"/>
    </location>
</feature>
<dbReference type="GO" id="GO:0016358">
    <property type="term" value="P:dendrite development"/>
    <property type="evidence" value="ECO:0007669"/>
    <property type="project" value="TreeGrafter"/>
</dbReference>
<evidence type="ECO:0000256" key="2">
    <source>
        <dbReference type="ARBA" id="ARBA00022525"/>
    </source>
</evidence>
<dbReference type="GO" id="GO:0008045">
    <property type="term" value="P:motor neuron axon guidance"/>
    <property type="evidence" value="ECO:0007669"/>
    <property type="project" value="TreeGrafter"/>
</dbReference>
<reference evidence="12" key="2">
    <citation type="submission" date="2021-02" db="UniProtKB">
        <authorList>
            <consortium name="EnsemblMetazoa"/>
        </authorList>
    </citation>
    <scope>IDENTIFICATION</scope>
    <source>
        <strain evidence="12">JHB</strain>
    </source>
</reference>
<dbReference type="EMBL" id="DS232678">
    <property type="protein sequence ID" value="EDS44694.1"/>
    <property type="molecule type" value="Genomic_DNA"/>
</dbReference>
<dbReference type="FunFam" id="2.10.25.10:FF:000048">
    <property type="entry name" value="Netrin 3"/>
    <property type="match status" value="1"/>
</dbReference>
<dbReference type="VEuPathDB" id="VectorBase:CPIJ016788"/>
<dbReference type="STRING" id="7176.B0XC88"/>
<reference evidence="11" key="1">
    <citation type="submission" date="2007-03" db="EMBL/GenBank/DDBJ databases">
        <title>Annotation of Culex pipiens quinquefasciatus.</title>
        <authorList>
            <consortium name="The Broad Institute Genome Sequencing Platform"/>
            <person name="Atkinson P.W."/>
            <person name="Hemingway J."/>
            <person name="Christensen B.M."/>
            <person name="Higgs S."/>
            <person name="Kodira C."/>
            <person name="Hannick L."/>
            <person name="Megy K."/>
            <person name="O'Leary S."/>
            <person name="Pearson M."/>
            <person name="Haas B.J."/>
            <person name="Mauceli E."/>
            <person name="Wortman J.R."/>
            <person name="Lee N.H."/>
            <person name="Guigo R."/>
            <person name="Stanke M."/>
            <person name="Alvarado L."/>
            <person name="Amedeo P."/>
            <person name="Antoine C.H."/>
            <person name="Arensburger P."/>
            <person name="Bidwell S.L."/>
            <person name="Crawford M."/>
            <person name="Camaro F."/>
            <person name="Devon K."/>
            <person name="Engels R."/>
            <person name="Hammond M."/>
            <person name="Howarth C."/>
            <person name="Koehrsen M."/>
            <person name="Lawson D."/>
            <person name="Montgomery P."/>
            <person name="Nene V."/>
            <person name="Nusbaum C."/>
            <person name="Puiu D."/>
            <person name="Romero-Severson J."/>
            <person name="Severson D.W."/>
            <person name="Shumway M."/>
            <person name="Sisk P."/>
            <person name="Stolte C."/>
            <person name="Zeng Q."/>
            <person name="Eisenstadt E."/>
            <person name="Fraser-Liggett C."/>
            <person name="Strausberg R."/>
            <person name="Galagan J."/>
            <person name="Birren B."/>
            <person name="Collins F.H."/>
        </authorList>
    </citation>
    <scope>NUCLEOTIDE SEQUENCE [LARGE SCALE GENOMIC DNA]</scope>
    <source>
        <strain evidence="11">JHB</strain>
    </source>
</reference>
<dbReference type="PANTHER" id="PTHR10574">
    <property type="entry name" value="NETRIN/LAMININ-RELATED"/>
    <property type="match status" value="1"/>
</dbReference>
<dbReference type="GO" id="GO:0005604">
    <property type="term" value="C:basement membrane"/>
    <property type="evidence" value="ECO:0007669"/>
    <property type="project" value="TreeGrafter"/>
</dbReference>
<dbReference type="PANTHER" id="PTHR10574:SF365">
    <property type="entry name" value="NETRIN-A-RELATED"/>
    <property type="match status" value="1"/>
</dbReference>
<accession>B0XC88</accession>
<feature type="domain" description="Laminin EGF-like" evidence="10">
    <location>
        <begin position="134"/>
        <end position="183"/>
    </location>
</feature>
<dbReference type="CDD" id="cd00055">
    <property type="entry name" value="EGF_Lam"/>
    <property type="match status" value="1"/>
</dbReference>
<dbReference type="PROSITE" id="PS50027">
    <property type="entry name" value="EGF_LAM_2"/>
    <property type="match status" value="1"/>
</dbReference>
<dbReference type="EnsemblMetazoa" id="CPIJ016788-RA">
    <property type="protein sequence ID" value="CPIJ016788-PA"/>
    <property type="gene ID" value="CPIJ016788"/>
</dbReference>
<dbReference type="AlphaFoldDB" id="B0XC88"/>
<dbReference type="eggNOG" id="KOG3512">
    <property type="taxonomic scope" value="Eukaryota"/>
</dbReference>
<evidence type="ECO:0000256" key="4">
    <source>
        <dbReference type="ARBA" id="ARBA00022737"/>
    </source>
</evidence>
<protein>
    <submittedName>
        <fullName evidence="11 12">Netrin</fullName>
    </submittedName>
</protein>
<evidence type="ECO:0000313" key="13">
    <source>
        <dbReference type="Proteomes" id="UP000002320"/>
    </source>
</evidence>
<feature type="region of interest" description="Disordered" evidence="9">
    <location>
        <begin position="192"/>
        <end position="213"/>
    </location>
</feature>
<dbReference type="SUPFAM" id="SSF57196">
    <property type="entry name" value="EGF/Laminin"/>
    <property type="match status" value="1"/>
</dbReference>
<dbReference type="GO" id="GO:0005576">
    <property type="term" value="C:extracellular region"/>
    <property type="evidence" value="ECO:0007669"/>
    <property type="project" value="UniProtKB-SubCell"/>
</dbReference>
<evidence type="ECO:0000256" key="3">
    <source>
        <dbReference type="ARBA" id="ARBA00022729"/>
    </source>
</evidence>
<comment type="subcellular location">
    <subcellularLocation>
        <location evidence="1">Secreted</location>
    </subcellularLocation>
</comment>
<dbReference type="InterPro" id="IPR050440">
    <property type="entry name" value="Laminin/Netrin_ECM"/>
</dbReference>
<keyword evidence="3" id="KW-0732">Signal</keyword>
<keyword evidence="4" id="KW-0677">Repeat</keyword>